<proteinExistence type="predicted"/>
<dbReference type="InterPro" id="IPR055768">
    <property type="entry name" value="DUF7344"/>
</dbReference>
<organism evidence="3 4">
    <name type="scientific">Halorubrum trapanicum</name>
    <dbReference type="NCBI Taxonomy" id="29284"/>
    <lineage>
        <taxon>Archaea</taxon>
        <taxon>Methanobacteriati</taxon>
        <taxon>Methanobacteriota</taxon>
        <taxon>Stenosarchaea group</taxon>
        <taxon>Halobacteria</taxon>
        <taxon>Halobacteriales</taxon>
        <taxon>Haloferacaceae</taxon>
        <taxon>Halorubrum</taxon>
    </lineage>
</organism>
<dbReference type="Proteomes" id="UP000770586">
    <property type="component" value="Unassembled WGS sequence"/>
</dbReference>
<dbReference type="EMBL" id="JAGGKE010000006">
    <property type="protein sequence ID" value="MBP1901961.1"/>
    <property type="molecule type" value="Genomic_DNA"/>
</dbReference>
<feature type="transmembrane region" description="Helical" evidence="1">
    <location>
        <begin position="119"/>
        <end position="142"/>
    </location>
</feature>
<evidence type="ECO:0000259" key="2">
    <source>
        <dbReference type="Pfam" id="PF24035"/>
    </source>
</evidence>
<reference evidence="3 4" key="1">
    <citation type="submission" date="2021-03" db="EMBL/GenBank/DDBJ databases">
        <title>Genomic Encyclopedia of Type Strains, Phase IV (KMG-IV): sequencing the most valuable type-strain genomes for metagenomic binning, comparative biology and taxonomic classification.</title>
        <authorList>
            <person name="Goeker M."/>
        </authorList>
    </citation>
    <scope>NUCLEOTIDE SEQUENCE [LARGE SCALE GENOMIC DNA]</scope>
    <source>
        <strain evidence="3 4">DSM 12287</strain>
    </source>
</reference>
<sequence length="181" mass="20393">MSLDDQRKYTPPEQDEIYDLLSNHRRRYVIHFCKQADGPVSLSDLAERVAAREQDKSVSELTSSERKRVYTSLQQTHLDRLAEADMVEYDGREVELTENATELDVYLDVVPEGSIPWGVYYLGLSLLAVVVLGGVWIGFVPTEPVPELGWAAIVVAVFLASSVAQVIQNRRYRLGDIDEPP</sequence>
<dbReference type="RefSeq" id="WP_209546504.1">
    <property type="nucleotide sequence ID" value="NZ_BAAADX010000002.1"/>
</dbReference>
<feature type="transmembrane region" description="Helical" evidence="1">
    <location>
        <begin position="148"/>
        <end position="167"/>
    </location>
</feature>
<keyword evidence="1" id="KW-1133">Transmembrane helix</keyword>
<evidence type="ECO:0000313" key="4">
    <source>
        <dbReference type="Proteomes" id="UP000770586"/>
    </source>
</evidence>
<keyword evidence="1" id="KW-0812">Transmembrane</keyword>
<protein>
    <recommendedName>
        <fullName evidence="2">DUF7344 domain-containing protein</fullName>
    </recommendedName>
</protein>
<feature type="domain" description="DUF7344" evidence="2">
    <location>
        <begin position="18"/>
        <end position="93"/>
    </location>
</feature>
<name>A0A8J7RDI5_9EURY</name>
<dbReference type="AlphaFoldDB" id="A0A8J7RDI5"/>
<comment type="caution">
    <text evidence="3">The sequence shown here is derived from an EMBL/GenBank/DDBJ whole genome shotgun (WGS) entry which is preliminary data.</text>
</comment>
<dbReference type="OrthoDB" id="331021at2157"/>
<evidence type="ECO:0000313" key="3">
    <source>
        <dbReference type="EMBL" id="MBP1901961.1"/>
    </source>
</evidence>
<keyword evidence="1" id="KW-0472">Membrane</keyword>
<keyword evidence="4" id="KW-1185">Reference proteome</keyword>
<accession>A0A8J7RDI5</accession>
<dbReference type="Pfam" id="PF24035">
    <property type="entry name" value="DUF7344"/>
    <property type="match status" value="1"/>
</dbReference>
<gene>
    <name evidence="3" type="ORF">J2744_001644</name>
</gene>
<evidence type="ECO:0000256" key="1">
    <source>
        <dbReference type="SAM" id="Phobius"/>
    </source>
</evidence>